<proteinExistence type="predicted"/>
<dbReference type="InterPro" id="IPR037107">
    <property type="entry name" value="Put_OMP_sf"/>
</dbReference>
<evidence type="ECO:0008006" key="3">
    <source>
        <dbReference type="Google" id="ProtNLM"/>
    </source>
</evidence>
<keyword evidence="2" id="KW-1185">Reference proteome</keyword>
<dbReference type="Pfam" id="PF09982">
    <property type="entry name" value="LpxR"/>
    <property type="match status" value="1"/>
</dbReference>
<dbReference type="InterPro" id="IPR018707">
    <property type="entry name" value="LpxR"/>
</dbReference>
<dbReference type="OrthoDB" id="9776275at2"/>
<reference evidence="1 2" key="1">
    <citation type="submission" date="2017-10" db="EMBL/GenBank/DDBJ databases">
        <authorList>
            <person name="Banno H."/>
            <person name="Chua N.-H."/>
        </authorList>
    </citation>
    <scope>NUCLEOTIDE SEQUENCE [LARGE SCALE GENOMIC DNA]</scope>
    <source>
        <strain evidence="1">Vibrio tapetis CECT4600</strain>
    </source>
</reference>
<organism evidence="1 2">
    <name type="scientific">Vibrio tapetis subsp. tapetis</name>
    <dbReference type="NCBI Taxonomy" id="1671868"/>
    <lineage>
        <taxon>Bacteria</taxon>
        <taxon>Pseudomonadati</taxon>
        <taxon>Pseudomonadota</taxon>
        <taxon>Gammaproteobacteria</taxon>
        <taxon>Vibrionales</taxon>
        <taxon>Vibrionaceae</taxon>
        <taxon>Vibrio</taxon>
    </lineage>
</organism>
<dbReference type="AlphaFoldDB" id="A0A2N8ZCP9"/>
<sequence>MVDNVLHKLSMTLRWSASVGVLLCSAAQADTTISVHLDNDGMLGTDKDYSNGLFLDVQSKLDGAPLRWLEKADAEYYMGVSLSQKIWTPSDVSQVEPTPNDRPYAGLSYLSTRLSIRAPQEYQNIELMLGTMGEQSLASISQRWVHDLIGSPRPEGWQYQVEEPLVWGASYQQHNTVFNRDTDSNSNELTWINRAQIGNFQPEIASGVLWRYGDNLAATFGSTAISYAQPNQTLYAPKDQIGYYYFAGIEARYRFKDLTLSGATPPEVYPVSIQHWQSTAQIGAVGYYQGLGIAFTIVAKSPDYKEDQQNLHAATSLSLFWML</sequence>
<evidence type="ECO:0000313" key="1">
    <source>
        <dbReference type="EMBL" id="SON49676.1"/>
    </source>
</evidence>
<dbReference type="KEGG" id="vta:A1697"/>
<name>A0A2N8ZCP9_9VIBR</name>
<dbReference type="Gene3D" id="2.40.128.140">
    <property type="entry name" value="Outer membrane protein"/>
    <property type="match status" value="1"/>
</dbReference>
<accession>A0A2N8ZCP9</accession>
<dbReference type="EMBL" id="LT960611">
    <property type="protein sequence ID" value="SON49676.1"/>
    <property type="molecule type" value="Genomic_DNA"/>
</dbReference>
<protein>
    <recommendedName>
        <fullName evidence="3">Outer membrane protein</fullName>
    </recommendedName>
</protein>
<evidence type="ECO:0000313" key="2">
    <source>
        <dbReference type="Proteomes" id="UP000235828"/>
    </source>
</evidence>
<gene>
    <name evidence="1" type="ORF">VTAP4600_A1697</name>
</gene>
<dbReference type="Proteomes" id="UP000235828">
    <property type="component" value="Chromosome A"/>
</dbReference>